<evidence type="ECO:0000256" key="4">
    <source>
        <dbReference type="ARBA" id="ARBA00023125"/>
    </source>
</evidence>
<dbReference type="Pfam" id="PF08281">
    <property type="entry name" value="Sigma70_r4_2"/>
    <property type="match status" value="1"/>
</dbReference>
<sequence length="303" mass="32742">MIGTDAEVVRAAQDGDTAAFAVLAGRHLAGMRATAIALLGYGADAEDAVQDALLTGLDRLGQLRDPDAAGSWLNAIVRNNARLRLRAATRTVPVADPEPLLPAGAAGRPDDALERAGRRDWVRHAVDALPEQIRETVLLRYFTDFSSYRQIAEVCGVPVGTVRSRLRDGRRALTSMLLATAESYPEREPENVWEDAAGAIAAGSRGDYAAMLAGIFHRDARLTLEGRPIGGPGALIGMMDFTYGAGVRTRLREATAGRDLLIWETDFVNPPDDPEHCPPGMVWVHSVRDGRTRHLKMAYARAA</sequence>
<keyword evidence="4" id="KW-0238">DNA-binding</keyword>
<evidence type="ECO:0000313" key="9">
    <source>
        <dbReference type="Proteomes" id="UP001183629"/>
    </source>
</evidence>
<evidence type="ECO:0000313" key="8">
    <source>
        <dbReference type="EMBL" id="MDR7320981.1"/>
    </source>
</evidence>
<dbReference type="EMBL" id="JAVDYC010000001">
    <property type="protein sequence ID" value="MDR7320981.1"/>
    <property type="molecule type" value="Genomic_DNA"/>
</dbReference>
<dbReference type="InterPro" id="IPR013325">
    <property type="entry name" value="RNA_pol_sigma_r2"/>
</dbReference>
<feature type="domain" description="RNA polymerase sigma factor 70 region 4 type 2" evidence="7">
    <location>
        <begin position="120"/>
        <end position="173"/>
    </location>
</feature>
<dbReference type="InterPro" id="IPR039425">
    <property type="entry name" value="RNA_pol_sigma-70-like"/>
</dbReference>
<dbReference type="GO" id="GO:0006352">
    <property type="term" value="P:DNA-templated transcription initiation"/>
    <property type="evidence" value="ECO:0007669"/>
    <property type="project" value="InterPro"/>
</dbReference>
<dbReference type="InterPro" id="IPR014284">
    <property type="entry name" value="RNA_pol_sigma-70_dom"/>
</dbReference>
<evidence type="ECO:0000256" key="3">
    <source>
        <dbReference type="ARBA" id="ARBA00023082"/>
    </source>
</evidence>
<evidence type="ECO:0000256" key="2">
    <source>
        <dbReference type="ARBA" id="ARBA00023015"/>
    </source>
</evidence>
<keyword evidence="9" id="KW-1185">Reference proteome</keyword>
<feature type="domain" description="RNA polymerase sigma-70 region 2" evidence="6">
    <location>
        <begin position="25"/>
        <end position="91"/>
    </location>
</feature>
<dbReference type="SUPFAM" id="SSF88659">
    <property type="entry name" value="Sigma3 and sigma4 domains of RNA polymerase sigma factors"/>
    <property type="match status" value="1"/>
</dbReference>
<evidence type="ECO:0000256" key="1">
    <source>
        <dbReference type="ARBA" id="ARBA00010641"/>
    </source>
</evidence>
<evidence type="ECO:0000256" key="5">
    <source>
        <dbReference type="ARBA" id="ARBA00023163"/>
    </source>
</evidence>
<dbReference type="InterPro" id="IPR007627">
    <property type="entry name" value="RNA_pol_sigma70_r2"/>
</dbReference>
<dbReference type="AlphaFoldDB" id="A0AAE4CPV4"/>
<accession>A0AAE4CPV4</accession>
<comment type="caution">
    <text evidence="8">The sequence shown here is derived from an EMBL/GenBank/DDBJ whole genome shotgun (WGS) entry which is preliminary data.</text>
</comment>
<dbReference type="PANTHER" id="PTHR43133">
    <property type="entry name" value="RNA POLYMERASE ECF-TYPE SIGMA FACTO"/>
    <property type="match status" value="1"/>
</dbReference>
<keyword evidence="3" id="KW-0731">Sigma factor</keyword>
<dbReference type="GO" id="GO:0016987">
    <property type="term" value="F:sigma factor activity"/>
    <property type="evidence" value="ECO:0007669"/>
    <property type="project" value="UniProtKB-KW"/>
</dbReference>
<dbReference type="InterPro" id="IPR013249">
    <property type="entry name" value="RNA_pol_sigma70_r4_t2"/>
</dbReference>
<protein>
    <submittedName>
        <fullName evidence="8">RNA polymerase sigma-70 factor (ECF subfamily)</fullName>
    </submittedName>
</protein>
<dbReference type="InterPro" id="IPR036388">
    <property type="entry name" value="WH-like_DNA-bd_sf"/>
</dbReference>
<dbReference type="Gene3D" id="1.10.10.10">
    <property type="entry name" value="Winged helix-like DNA-binding domain superfamily/Winged helix DNA-binding domain"/>
    <property type="match status" value="1"/>
</dbReference>
<dbReference type="SUPFAM" id="SSF88946">
    <property type="entry name" value="Sigma2 domain of RNA polymerase sigma factors"/>
    <property type="match status" value="1"/>
</dbReference>
<dbReference type="RefSeq" id="WP_310409719.1">
    <property type="nucleotide sequence ID" value="NZ_JAVDYC010000001.1"/>
</dbReference>
<comment type="similarity">
    <text evidence="1">Belongs to the sigma-70 factor family. ECF subfamily.</text>
</comment>
<gene>
    <name evidence="8" type="ORF">J2S44_001231</name>
</gene>
<name>A0AAE4CPV4_9ACTN</name>
<dbReference type="InterPro" id="IPR013324">
    <property type="entry name" value="RNA_pol_sigma_r3/r4-like"/>
</dbReference>
<keyword evidence="5" id="KW-0804">Transcription</keyword>
<proteinExistence type="inferred from homology"/>
<evidence type="ECO:0000259" key="6">
    <source>
        <dbReference type="Pfam" id="PF04542"/>
    </source>
</evidence>
<dbReference type="Gene3D" id="1.10.1740.10">
    <property type="match status" value="1"/>
</dbReference>
<dbReference type="PANTHER" id="PTHR43133:SF8">
    <property type="entry name" value="RNA POLYMERASE SIGMA FACTOR HI_1459-RELATED"/>
    <property type="match status" value="1"/>
</dbReference>
<dbReference type="Pfam" id="PF04542">
    <property type="entry name" value="Sigma70_r2"/>
    <property type="match status" value="1"/>
</dbReference>
<dbReference type="Proteomes" id="UP001183629">
    <property type="component" value="Unassembled WGS sequence"/>
</dbReference>
<dbReference type="GO" id="GO:0003677">
    <property type="term" value="F:DNA binding"/>
    <property type="evidence" value="ECO:0007669"/>
    <property type="project" value="UniProtKB-KW"/>
</dbReference>
<evidence type="ECO:0000259" key="7">
    <source>
        <dbReference type="Pfam" id="PF08281"/>
    </source>
</evidence>
<dbReference type="CDD" id="cd06171">
    <property type="entry name" value="Sigma70_r4"/>
    <property type="match status" value="1"/>
</dbReference>
<organism evidence="8 9">
    <name type="scientific">Catenuloplanes niger</name>
    <dbReference type="NCBI Taxonomy" id="587534"/>
    <lineage>
        <taxon>Bacteria</taxon>
        <taxon>Bacillati</taxon>
        <taxon>Actinomycetota</taxon>
        <taxon>Actinomycetes</taxon>
        <taxon>Micromonosporales</taxon>
        <taxon>Micromonosporaceae</taxon>
        <taxon>Catenuloplanes</taxon>
    </lineage>
</organism>
<keyword evidence="2" id="KW-0805">Transcription regulation</keyword>
<dbReference type="NCBIfam" id="TIGR02937">
    <property type="entry name" value="sigma70-ECF"/>
    <property type="match status" value="1"/>
</dbReference>
<reference evidence="8 9" key="1">
    <citation type="submission" date="2023-07" db="EMBL/GenBank/DDBJ databases">
        <title>Sequencing the genomes of 1000 actinobacteria strains.</title>
        <authorList>
            <person name="Klenk H.-P."/>
        </authorList>
    </citation>
    <scope>NUCLEOTIDE SEQUENCE [LARGE SCALE GENOMIC DNA]</scope>
    <source>
        <strain evidence="8 9">DSM 44711</strain>
    </source>
</reference>